<feature type="transmembrane region" description="Helical" evidence="8">
    <location>
        <begin position="1014"/>
        <end position="1037"/>
    </location>
</feature>
<gene>
    <name evidence="10" type="primary">AUGUSTUS-3.0.2_34178</name>
    <name evidence="10" type="ORF">TcasGA2_TC034178</name>
</gene>
<dbReference type="InterPro" id="IPR008253">
    <property type="entry name" value="Marvel"/>
</dbReference>
<keyword evidence="4 5" id="KW-0472">Membrane</keyword>
<evidence type="ECO:0000256" key="3">
    <source>
        <dbReference type="ARBA" id="ARBA00022989"/>
    </source>
</evidence>
<evidence type="ECO:0000256" key="2">
    <source>
        <dbReference type="ARBA" id="ARBA00022692"/>
    </source>
</evidence>
<evidence type="ECO:0000256" key="4">
    <source>
        <dbReference type="ARBA" id="ARBA00023136"/>
    </source>
</evidence>
<proteinExistence type="predicted"/>
<keyword evidence="2 5" id="KW-0812">Transmembrane</keyword>
<evidence type="ECO:0000256" key="1">
    <source>
        <dbReference type="ARBA" id="ARBA00004141"/>
    </source>
</evidence>
<dbReference type="Pfam" id="PF01284">
    <property type="entry name" value="MARVEL"/>
    <property type="match status" value="1"/>
</dbReference>
<dbReference type="Gene3D" id="1.10.287.950">
    <property type="entry name" value="Methyl-accepting chemotaxis protein"/>
    <property type="match status" value="1"/>
</dbReference>
<evidence type="ECO:0000259" key="9">
    <source>
        <dbReference type="PROSITE" id="PS51225"/>
    </source>
</evidence>
<dbReference type="FunCoup" id="A0A139WCN3">
    <property type="interactions" value="67"/>
</dbReference>
<feature type="transmembrane region" description="Helical" evidence="8">
    <location>
        <begin position="980"/>
        <end position="1002"/>
    </location>
</feature>
<dbReference type="PANTHER" id="PTHR16275">
    <property type="entry name" value="COILED-COIL DOMAIN-CONTAINING PROTEIN 40"/>
    <property type="match status" value="1"/>
</dbReference>
<organism evidence="10 11">
    <name type="scientific">Tribolium castaneum</name>
    <name type="common">Red flour beetle</name>
    <dbReference type="NCBI Taxonomy" id="7070"/>
    <lineage>
        <taxon>Eukaryota</taxon>
        <taxon>Metazoa</taxon>
        <taxon>Ecdysozoa</taxon>
        <taxon>Arthropoda</taxon>
        <taxon>Hexapoda</taxon>
        <taxon>Insecta</taxon>
        <taxon>Pterygota</taxon>
        <taxon>Neoptera</taxon>
        <taxon>Endopterygota</taxon>
        <taxon>Coleoptera</taxon>
        <taxon>Polyphaga</taxon>
        <taxon>Cucujiformia</taxon>
        <taxon>Tenebrionidae</taxon>
        <taxon>Tenebrionidae incertae sedis</taxon>
        <taxon>Tribolium</taxon>
    </lineage>
</organism>
<accession>A0A139WCN3</accession>
<evidence type="ECO:0000256" key="7">
    <source>
        <dbReference type="SAM" id="MobiDB-lite"/>
    </source>
</evidence>
<dbReference type="EMBL" id="KQ971363">
    <property type="protein sequence ID" value="KYB25677.1"/>
    <property type="molecule type" value="Genomic_DNA"/>
</dbReference>
<dbReference type="GO" id="GO:0016020">
    <property type="term" value="C:membrane"/>
    <property type="evidence" value="ECO:0007669"/>
    <property type="project" value="UniProtKB-SubCell"/>
</dbReference>
<feature type="region of interest" description="Disordered" evidence="7">
    <location>
        <begin position="1097"/>
        <end position="1137"/>
    </location>
</feature>
<evidence type="ECO:0000256" key="8">
    <source>
        <dbReference type="SAM" id="Phobius"/>
    </source>
</evidence>
<evidence type="ECO:0000313" key="11">
    <source>
        <dbReference type="Proteomes" id="UP000007266"/>
    </source>
</evidence>
<dbReference type="InterPro" id="IPR037386">
    <property type="entry name" value="CCDC40"/>
</dbReference>
<comment type="subcellular location">
    <subcellularLocation>
        <location evidence="1">Membrane</location>
        <topology evidence="1">Multi-pass membrane protein</topology>
    </subcellularLocation>
</comment>
<keyword evidence="6" id="KW-0175">Coiled coil</keyword>
<dbReference type="AlphaFoldDB" id="A0A139WCN3"/>
<dbReference type="GO" id="GO:0035082">
    <property type="term" value="P:axoneme assembly"/>
    <property type="evidence" value="ECO:0007669"/>
    <property type="project" value="InterPro"/>
</dbReference>
<keyword evidence="11" id="KW-1185">Reference proteome</keyword>
<feature type="domain" description="MARVEL" evidence="9">
    <location>
        <begin position="931"/>
        <end position="1081"/>
    </location>
</feature>
<dbReference type="STRING" id="7070.A0A139WCN3"/>
<sequence>MDEENKVNFESVENEAKSSPTFTPHSAKSSEREETNVLHPDNPLLEKFQKALKEHLLRQINHLKNDIFEYDCGTKKNNARREELGIMVYEQQQILEKQQKTLDLYISKVQTATAACEEMQNLVKEKKELFKKQRDKVYEAEAKELELRNEIEATNLLVHQISEWEENLESDLTVKKRVFEKSRKEKLKLLEDKRTQDVLIYKLMTRIWFLERELDRMDVQMKVKEAEREDLAQTVALGNTNIEAMEAEYRCLMHSWNSVVIAIGNRDKVLSCLNKELSKSEEHFKSVVSEIEQVKKLSQKEMRRNEEFTMLKNRFLADVQVCKAALDVEIEKKTTLEQRMFEMQRIIEQTEADIQRITDEAHETHTILSGLTREHEQLDTQKGELEEQIMRALEEQVTNNKMLMTLQRALTQFKIKNREIEIQVATIENKIASVMSEMEAQKFANFEGQRYLKELEEQLKELGMEADRYQDEMKHIELKIAKKQREVDLLNNKYLKMVDKSGGTFVSPLEMKITTLEKNIEEIQEYNKKLQLYWLREQSNLIKISEERQEQIHNNNLMCKQILILEQKNLRVSDELEACRKLQDKVVRSINNLHSQLTVMGDNFVKTKGLKINMDKDNEVLRQDYIYKLKDAELECLKLEDEITQIEEDKVNLSNELIAMNRETLEWEKKFLGAKETKNTMIEERGQEGEVGTMKAEIHRMNVRYSQLKKVQDVLVQDLEHCVSRRDAMMTAAEAREKRVKGGMEKTRINFNRKMDDMRNKSKQMENQIAEMAKKTEHMAKEIEQIRAEIAEMSREIETTNEHCVEIRENVEEALTKRQMNFELLLQVQKKLNTYNDLAKGRKPHLVHRSESALSSAYSREISTNSKLCKIVENLQSDFPNHGHELVRICNTLKLPVYVLGFDSLVLYKNMEGVGAYGGGKAGGAFDPISFAQRPQVLLRAVCWLFSIVVFGCISSQGWLINKNGKEECLYNGDANACNYGVGISVIAFLASMGFLAGEYLFEQMSSVKTRKHYVLGDLGFSAFWAFLYFVGFWYLASQWGKSKTPENGYGVNNVQAAIAFSFFSIFSWAGCAFLAFQRFRQGADAAFATNYEADTSMPGSYPSYPGGPDSDQHYQEPPFSAGPNQRGPTDFQAPAY</sequence>
<feature type="coiled-coil region" evidence="6">
    <location>
        <begin position="109"/>
        <end position="136"/>
    </location>
</feature>
<feature type="coiled-coil region" evidence="6">
    <location>
        <begin position="748"/>
        <end position="810"/>
    </location>
</feature>
<name>A0A139WCN3_TRICA</name>
<evidence type="ECO:0000313" key="10">
    <source>
        <dbReference type="EMBL" id="KYB25677.1"/>
    </source>
</evidence>
<feature type="compositionally biased region" description="Low complexity" evidence="7">
    <location>
        <begin position="1099"/>
        <end position="1110"/>
    </location>
</feature>
<feature type="transmembrane region" description="Helical" evidence="8">
    <location>
        <begin position="1057"/>
        <end position="1077"/>
    </location>
</feature>
<dbReference type="InParanoid" id="A0A139WCN3"/>
<dbReference type="OMA" id="RMQRIQK"/>
<evidence type="ECO:0000256" key="5">
    <source>
        <dbReference type="PROSITE-ProRule" id="PRU00581"/>
    </source>
</evidence>
<feature type="region of interest" description="Disordered" evidence="7">
    <location>
        <begin position="1"/>
        <end position="41"/>
    </location>
</feature>
<dbReference type="Proteomes" id="UP000007266">
    <property type="component" value="Linkage group 8"/>
</dbReference>
<protein>
    <submittedName>
        <fullName evidence="10">Coiled-coil domain-containing protein 40-like Protein</fullName>
    </submittedName>
</protein>
<feature type="coiled-coil region" evidence="6">
    <location>
        <begin position="333"/>
        <end position="493"/>
    </location>
</feature>
<dbReference type="PROSITE" id="PS51225">
    <property type="entry name" value="MARVEL"/>
    <property type="match status" value="1"/>
</dbReference>
<reference evidence="10 11" key="2">
    <citation type="journal article" date="2010" name="Nucleic Acids Res.">
        <title>BeetleBase in 2010: revisions to provide comprehensive genomic information for Tribolium castaneum.</title>
        <authorList>
            <person name="Kim H.S."/>
            <person name="Murphy T."/>
            <person name="Xia J."/>
            <person name="Caragea D."/>
            <person name="Park Y."/>
            <person name="Beeman R.W."/>
            <person name="Lorenzen M.D."/>
            <person name="Butcher S."/>
            <person name="Manak J.R."/>
            <person name="Brown S.J."/>
        </authorList>
    </citation>
    <scope>GENOME REANNOTATION</scope>
    <source>
        <strain evidence="10 11">Georgia GA2</strain>
    </source>
</reference>
<evidence type="ECO:0000256" key="6">
    <source>
        <dbReference type="SAM" id="Coils"/>
    </source>
</evidence>
<dbReference type="PANTHER" id="PTHR16275:SF8">
    <property type="entry name" value="COILED-COIL DOMAIN-CONTAINING PROTEIN 40"/>
    <property type="match status" value="1"/>
</dbReference>
<dbReference type="eggNOG" id="ENOG502QQ91">
    <property type="taxonomic scope" value="Eukaryota"/>
</dbReference>
<feature type="coiled-coil region" evidence="6">
    <location>
        <begin position="622"/>
        <end position="663"/>
    </location>
</feature>
<keyword evidence="3 8" id="KW-1133">Transmembrane helix</keyword>
<feature type="compositionally biased region" description="Polar residues" evidence="7">
    <location>
        <begin position="17"/>
        <end position="27"/>
    </location>
</feature>
<reference evidence="10 11" key="1">
    <citation type="journal article" date="2008" name="Nature">
        <title>The genome of the model beetle and pest Tribolium castaneum.</title>
        <authorList>
            <consortium name="Tribolium Genome Sequencing Consortium"/>
            <person name="Richards S."/>
            <person name="Gibbs R.A."/>
            <person name="Weinstock G.M."/>
            <person name="Brown S.J."/>
            <person name="Denell R."/>
            <person name="Beeman R.W."/>
            <person name="Gibbs R."/>
            <person name="Beeman R.W."/>
            <person name="Brown S.J."/>
            <person name="Bucher G."/>
            <person name="Friedrich M."/>
            <person name="Grimmelikhuijzen C.J."/>
            <person name="Klingler M."/>
            <person name="Lorenzen M."/>
            <person name="Richards S."/>
            <person name="Roth S."/>
            <person name="Schroder R."/>
            <person name="Tautz D."/>
            <person name="Zdobnov E.M."/>
            <person name="Muzny D."/>
            <person name="Gibbs R.A."/>
            <person name="Weinstock G.M."/>
            <person name="Attaway T."/>
            <person name="Bell S."/>
            <person name="Buhay C.J."/>
            <person name="Chandrabose M.N."/>
            <person name="Chavez D."/>
            <person name="Clerk-Blankenburg K.P."/>
            <person name="Cree A."/>
            <person name="Dao M."/>
            <person name="Davis C."/>
            <person name="Chacko J."/>
            <person name="Dinh H."/>
            <person name="Dugan-Rocha S."/>
            <person name="Fowler G."/>
            <person name="Garner T.T."/>
            <person name="Garnes J."/>
            <person name="Gnirke A."/>
            <person name="Hawes A."/>
            <person name="Hernandez J."/>
            <person name="Hines S."/>
            <person name="Holder M."/>
            <person name="Hume J."/>
            <person name="Jhangiani S.N."/>
            <person name="Joshi V."/>
            <person name="Khan Z.M."/>
            <person name="Jackson L."/>
            <person name="Kovar C."/>
            <person name="Kowis A."/>
            <person name="Lee S."/>
            <person name="Lewis L.R."/>
            <person name="Margolis J."/>
            <person name="Morgan M."/>
            <person name="Nazareth L.V."/>
            <person name="Nguyen N."/>
            <person name="Okwuonu G."/>
            <person name="Parker D."/>
            <person name="Richards S."/>
            <person name="Ruiz S.J."/>
            <person name="Santibanez J."/>
            <person name="Savard J."/>
            <person name="Scherer S.E."/>
            <person name="Schneider B."/>
            <person name="Sodergren E."/>
            <person name="Tautz D."/>
            <person name="Vattahil S."/>
            <person name="Villasana D."/>
            <person name="White C.S."/>
            <person name="Wright R."/>
            <person name="Park Y."/>
            <person name="Beeman R.W."/>
            <person name="Lord J."/>
            <person name="Oppert B."/>
            <person name="Lorenzen M."/>
            <person name="Brown S."/>
            <person name="Wang L."/>
            <person name="Savard J."/>
            <person name="Tautz D."/>
            <person name="Richards S."/>
            <person name="Weinstock G."/>
            <person name="Gibbs R.A."/>
            <person name="Liu Y."/>
            <person name="Worley K."/>
            <person name="Weinstock G."/>
            <person name="Elsik C.G."/>
            <person name="Reese J.T."/>
            <person name="Elhaik E."/>
            <person name="Landan G."/>
            <person name="Graur D."/>
            <person name="Arensburger P."/>
            <person name="Atkinson P."/>
            <person name="Beeman R.W."/>
            <person name="Beidler J."/>
            <person name="Brown S.J."/>
            <person name="Demuth J.P."/>
            <person name="Drury D.W."/>
            <person name="Du Y.Z."/>
            <person name="Fujiwara H."/>
            <person name="Lorenzen M."/>
            <person name="Maselli V."/>
            <person name="Osanai M."/>
            <person name="Park Y."/>
            <person name="Robertson H.M."/>
            <person name="Tu Z."/>
            <person name="Wang J.J."/>
            <person name="Wang S."/>
            <person name="Richards S."/>
            <person name="Song H."/>
            <person name="Zhang L."/>
            <person name="Sodergren E."/>
            <person name="Werner D."/>
            <person name="Stanke M."/>
            <person name="Morgenstern B."/>
            <person name="Solovyev V."/>
            <person name="Kosarev P."/>
            <person name="Brown G."/>
            <person name="Chen H.C."/>
            <person name="Ermolaeva O."/>
            <person name="Hlavina W."/>
            <person name="Kapustin Y."/>
            <person name="Kiryutin B."/>
            <person name="Kitts P."/>
            <person name="Maglott D."/>
            <person name="Pruitt K."/>
            <person name="Sapojnikov V."/>
            <person name="Souvorov A."/>
            <person name="Mackey A.J."/>
            <person name="Waterhouse R.M."/>
            <person name="Wyder S."/>
            <person name="Zdobnov E.M."/>
            <person name="Zdobnov E.M."/>
            <person name="Wyder S."/>
            <person name="Kriventseva E.V."/>
            <person name="Kadowaki T."/>
            <person name="Bork P."/>
            <person name="Aranda M."/>
            <person name="Bao R."/>
            <person name="Beermann A."/>
            <person name="Berns N."/>
            <person name="Bolognesi R."/>
            <person name="Bonneton F."/>
            <person name="Bopp D."/>
            <person name="Brown S.J."/>
            <person name="Bucher G."/>
            <person name="Butts T."/>
            <person name="Chaumot A."/>
            <person name="Denell R.E."/>
            <person name="Ferrier D.E."/>
            <person name="Friedrich M."/>
            <person name="Gordon C.M."/>
            <person name="Jindra M."/>
            <person name="Klingler M."/>
            <person name="Lan Q."/>
            <person name="Lattorff H.M."/>
            <person name="Laudet V."/>
            <person name="von Levetsow C."/>
            <person name="Liu Z."/>
            <person name="Lutz R."/>
            <person name="Lynch J.A."/>
            <person name="da Fonseca R.N."/>
            <person name="Posnien N."/>
            <person name="Reuter R."/>
            <person name="Roth S."/>
            <person name="Savard J."/>
            <person name="Schinko J.B."/>
            <person name="Schmitt C."/>
            <person name="Schoppmeier M."/>
            <person name="Schroder R."/>
            <person name="Shippy T.D."/>
            <person name="Simonnet F."/>
            <person name="Marques-Souza H."/>
            <person name="Tautz D."/>
            <person name="Tomoyasu Y."/>
            <person name="Trauner J."/>
            <person name="Van der Zee M."/>
            <person name="Vervoort M."/>
            <person name="Wittkopp N."/>
            <person name="Wimmer E.A."/>
            <person name="Yang X."/>
            <person name="Jones A.K."/>
            <person name="Sattelle D.B."/>
            <person name="Ebert P.R."/>
            <person name="Nelson D."/>
            <person name="Scott J.G."/>
            <person name="Beeman R.W."/>
            <person name="Muthukrishnan S."/>
            <person name="Kramer K.J."/>
            <person name="Arakane Y."/>
            <person name="Beeman R.W."/>
            <person name="Zhu Q."/>
            <person name="Hogenkamp D."/>
            <person name="Dixit R."/>
            <person name="Oppert B."/>
            <person name="Jiang H."/>
            <person name="Zou Z."/>
            <person name="Marshall J."/>
            <person name="Elpidina E."/>
            <person name="Vinokurov K."/>
            <person name="Oppert C."/>
            <person name="Zou Z."/>
            <person name="Evans J."/>
            <person name="Lu Z."/>
            <person name="Zhao P."/>
            <person name="Sumathipala N."/>
            <person name="Altincicek B."/>
            <person name="Vilcinskas A."/>
            <person name="Williams M."/>
            <person name="Hultmark D."/>
            <person name="Hetru C."/>
            <person name="Jiang H."/>
            <person name="Grimmelikhuijzen C.J."/>
            <person name="Hauser F."/>
            <person name="Cazzamali G."/>
            <person name="Williamson M."/>
            <person name="Park Y."/>
            <person name="Li B."/>
            <person name="Tanaka Y."/>
            <person name="Predel R."/>
            <person name="Neupert S."/>
            <person name="Schachtner J."/>
            <person name="Verleyen P."/>
            <person name="Raible F."/>
            <person name="Bork P."/>
            <person name="Friedrich M."/>
            <person name="Walden K.K."/>
            <person name="Robertson H.M."/>
            <person name="Angeli S."/>
            <person name="Foret S."/>
            <person name="Bucher G."/>
            <person name="Schuetz S."/>
            <person name="Maleszka R."/>
            <person name="Wimmer E.A."/>
            <person name="Beeman R.W."/>
            <person name="Lorenzen M."/>
            <person name="Tomoyasu Y."/>
            <person name="Miller S.C."/>
            <person name="Grossmann D."/>
            <person name="Bucher G."/>
        </authorList>
    </citation>
    <scope>NUCLEOTIDE SEQUENCE [LARGE SCALE GENOMIC DNA]</scope>
    <source>
        <strain evidence="10 11">Georgia GA2</strain>
    </source>
</reference>
<dbReference type="GO" id="GO:0005737">
    <property type="term" value="C:cytoplasm"/>
    <property type="evidence" value="ECO:0000318"/>
    <property type="project" value="GO_Central"/>
</dbReference>